<proteinExistence type="predicted"/>
<evidence type="ECO:0000313" key="3">
    <source>
        <dbReference type="Proteomes" id="UP001528850"/>
    </source>
</evidence>
<evidence type="ECO:0000256" key="1">
    <source>
        <dbReference type="SAM" id="MobiDB-lite"/>
    </source>
</evidence>
<dbReference type="Proteomes" id="UP001528850">
    <property type="component" value="Unassembled WGS sequence"/>
</dbReference>
<gene>
    <name evidence="2" type="ORF">P3W24_00075</name>
</gene>
<sequence>MITSLQPILRTRTLVLAWLVIAAPSATIAGSDALTIYHKERIRRLGIREALSHDNATFIAKLLSDPSSPYSDVIEQPVLANDVDWANAVAAWPAADQDTALRSLQRTLGLTRARPRVDVMPLPGFRDDFVAASATKARVDADIFWHALDLTGYSHSTKAAIYAIALQRLRDQVAGTPDPARRNALGIEKPVLDRMMKAQTLDRIPASDLRYLGLLVQHLVVHRVVDEESTLPASYRIARIAAAYRDLQGYVSAPPCTPDATPRPSHAGTGSKDDPRPLCFVAATDRAVHRWYLAEARRQARDAPDPNHVSLIARLEYLIAPVLVLLDIAALVEVGEMLIADEMVAEGSLSDVEADVATSRVSRLSCPVEG</sequence>
<keyword evidence="3" id="KW-1185">Reference proteome</keyword>
<organism evidence="2 3">
    <name type="scientific">Luteibacter sahnii</name>
    <dbReference type="NCBI Taxonomy" id="3021977"/>
    <lineage>
        <taxon>Bacteria</taxon>
        <taxon>Pseudomonadati</taxon>
        <taxon>Pseudomonadota</taxon>
        <taxon>Gammaproteobacteria</taxon>
        <taxon>Lysobacterales</taxon>
        <taxon>Rhodanobacteraceae</taxon>
        <taxon>Luteibacter</taxon>
    </lineage>
</organism>
<reference evidence="2 3" key="1">
    <citation type="journal article" date="2024" name="Curr. Microbiol.">
        <title>Luteibacter sahnii sp. nov., A Novel Yellow-Colored Xanthomonadin Pigment Producing Probiotic Bacterium from Healthy Rice Seed Microbiome.</title>
        <authorList>
            <person name="Jaiswal G."/>
            <person name="Rana R."/>
            <person name="Nayak P.K."/>
            <person name="Chouhan R."/>
            <person name="Gandhi S.G."/>
            <person name="Patel H.K."/>
            <person name="Patil P.B."/>
        </authorList>
    </citation>
    <scope>NUCLEOTIDE SEQUENCE [LARGE SCALE GENOMIC DNA]</scope>
    <source>
        <strain evidence="2 3">PPL201</strain>
    </source>
</reference>
<evidence type="ECO:0008006" key="4">
    <source>
        <dbReference type="Google" id="ProtNLM"/>
    </source>
</evidence>
<accession>A0ABT6B5E7</accession>
<name>A0ABT6B5E7_9GAMM</name>
<feature type="region of interest" description="Disordered" evidence="1">
    <location>
        <begin position="255"/>
        <end position="274"/>
    </location>
</feature>
<dbReference type="EMBL" id="JARJJS010000001">
    <property type="protein sequence ID" value="MDF4023370.1"/>
    <property type="molecule type" value="Genomic_DNA"/>
</dbReference>
<evidence type="ECO:0000313" key="2">
    <source>
        <dbReference type="EMBL" id="MDF4023370.1"/>
    </source>
</evidence>
<comment type="caution">
    <text evidence="2">The sequence shown here is derived from an EMBL/GenBank/DDBJ whole genome shotgun (WGS) entry which is preliminary data.</text>
</comment>
<protein>
    <recommendedName>
        <fullName evidence="4">Secreted protein</fullName>
    </recommendedName>
</protein>